<dbReference type="EC" id="2.3.2.30" evidence="7"/>
<name>A0ABU3R4A4_9GAMM</name>
<comment type="function">
    <text evidence="9">Catalyzes the first step in the biosynthesis of ornithine lipids, which are phosphorus-free membrane lipids. Catalyzes the 3-hydroxyacyl-acyl carrier protein-dependent acylation of ornithine to form lyso-ornithine lipid (LOL).</text>
</comment>
<dbReference type="InterPro" id="IPR045746">
    <property type="entry name" value="ACT14924-like_Acyltransf_dom"/>
</dbReference>
<dbReference type="SUPFAM" id="SSF55729">
    <property type="entry name" value="Acyl-CoA N-acyltransferases (Nat)"/>
    <property type="match status" value="1"/>
</dbReference>
<dbReference type="RefSeq" id="WP_315948118.1">
    <property type="nucleotide sequence ID" value="NZ_JAWCUA010000010.1"/>
</dbReference>
<dbReference type="PANTHER" id="PTHR37323">
    <property type="entry name" value="GCN5-RELATED N-ACETYLTRANSFERASE"/>
    <property type="match status" value="1"/>
</dbReference>
<evidence type="ECO:0000256" key="10">
    <source>
        <dbReference type="ARBA" id="ARBA00047785"/>
    </source>
</evidence>
<dbReference type="Pfam" id="PF13444">
    <property type="entry name" value="Acetyltransf_5"/>
    <property type="match status" value="1"/>
</dbReference>
<evidence type="ECO:0000313" key="12">
    <source>
        <dbReference type="EMBL" id="MDU0114483.1"/>
    </source>
</evidence>
<dbReference type="InterPro" id="IPR052351">
    <property type="entry name" value="Ornithine_N-alpha-AT"/>
</dbReference>
<dbReference type="InterPro" id="IPR002123">
    <property type="entry name" value="Plipid/glycerol_acylTrfase"/>
</dbReference>
<evidence type="ECO:0000256" key="4">
    <source>
        <dbReference type="ARBA" id="ARBA00023098"/>
    </source>
</evidence>
<gene>
    <name evidence="12" type="ORF">RT723_16090</name>
</gene>
<feature type="domain" description="Phospholipid/glycerol acyltransferase" evidence="11">
    <location>
        <begin position="79"/>
        <end position="200"/>
    </location>
</feature>
<organism evidence="12 13">
    <name type="scientific">Psychrosphaera aquimarina</name>
    <dbReference type="NCBI Taxonomy" id="2044854"/>
    <lineage>
        <taxon>Bacteria</taxon>
        <taxon>Pseudomonadati</taxon>
        <taxon>Pseudomonadota</taxon>
        <taxon>Gammaproteobacteria</taxon>
        <taxon>Alteromonadales</taxon>
        <taxon>Pseudoalteromonadaceae</taxon>
        <taxon>Psychrosphaera</taxon>
    </lineage>
</organism>
<dbReference type="Proteomes" id="UP001257914">
    <property type="component" value="Unassembled WGS sequence"/>
</dbReference>
<dbReference type="Gene3D" id="3.40.630.30">
    <property type="match status" value="1"/>
</dbReference>
<keyword evidence="4" id="KW-0443">Lipid metabolism</keyword>
<dbReference type="GO" id="GO:0016746">
    <property type="term" value="F:acyltransferase activity"/>
    <property type="evidence" value="ECO:0007669"/>
    <property type="project" value="UniProtKB-KW"/>
</dbReference>
<evidence type="ECO:0000256" key="5">
    <source>
        <dbReference type="ARBA" id="ARBA00023315"/>
    </source>
</evidence>
<accession>A0ABU3R4A4</accession>
<comment type="pathway">
    <text evidence="1">Lipid metabolism.</text>
</comment>
<dbReference type="EMBL" id="JAWCUA010000010">
    <property type="protein sequence ID" value="MDU0114483.1"/>
    <property type="molecule type" value="Genomic_DNA"/>
</dbReference>
<evidence type="ECO:0000256" key="3">
    <source>
        <dbReference type="ARBA" id="ARBA00022679"/>
    </source>
</evidence>
<evidence type="ECO:0000313" key="13">
    <source>
        <dbReference type="Proteomes" id="UP001257914"/>
    </source>
</evidence>
<evidence type="ECO:0000256" key="7">
    <source>
        <dbReference type="ARBA" id="ARBA00039058"/>
    </source>
</evidence>
<comment type="catalytic activity">
    <reaction evidence="10">
        <text>a (3R)-hydroxyacyl-[ACP] + L-ornithine = a lyso-ornithine lipid + holo-[ACP] + H(+)</text>
        <dbReference type="Rhea" id="RHEA:20633"/>
        <dbReference type="Rhea" id="RHEA-COMP:9685"/>
        <dbReference type="Rhea" id="RHEA-COMP:9945"/>
        <dbReference type="ChEBI" id="CHEBI:15378"/>
        <dbReference type="ChEBI" id="CHEBI:46911"/>
        <dbReference type="ChEBI" id="CHEBI:64479"/>
        <dbReference type="ChEBI" id="CHEBI:78827"/>
        <dbReference type="ChEBI" id="CHEBI:138482"/>
        <dbReference type="EC" id="2.3.2.30"/>
    </reaction>
    <physiologicalReaction direction="left-to-right" evidence="10">
        <dbReference type="Rhea" id="RHEA:20634"/>
    </physiologicalReaction>
</comment>
<reference evidence="12 13" key="1">
    <citation type="submission" date="2023-10" db="EMBL/GenBank/DDBJ databases">
        <title>Psychrosphaera aquimaarina strain SW33 isolated from seawater.</title>
        <authorList>
            <person name="Bayburt H."/>
            <person name="Kim J.M."/>
            <person name="Choi B.J."/>
            <person name="Jeon C.O."/>
        </authorList>
    </citation>
    <scope>NUCLEOTIDE SEQUENCE [LARGE SCALE GENOMIC DNA]</scope>
    <source>
        <strain evidence="12 13">KCTC 52743</strain>
    </source>
</reference>
<dbReference type="CDD" id="cd07986">
    <property type="entry name" value="LPLAT_ACT14924-like"/>
    <property type="match status" value="1"/>
</dbReference>
<sequence length="584" mass="66442">MISNISVASILDSNKPWLKVLSPLIDRLMGIHKVRRFYQKSQLAGKATQEFSQLFLESLNIEVQGTQGLFAQVPKTGSVIIVANHPFGCVEGVALAHELKKIRPDVKVLANNALSMFSEIRDYFIFINPLSASDPKNGKGIRACKQHLLAGGVLLIFPAGKVSYYRPEKQRICDGQWNRLPAQLSKTTSSPVLPIFIEGHNSRLFINMGRVYYRLKLIMLFREMLKHKGQPIKLNVGHILTSKLLGKFDDVTSLNDYLRLQTYLLDPKQQQGWPEDKVIEFSPIMKPADKQQLKLEIDDLPETQHLVDYKSFSVYYGKQDQMPLVVKEITRLREVVFRQYNEGSGQACDTDTFDASYLHLFIYNNADGEIIGAYRMGQSDVLLENGDINNLYLAKMFNFSAEFINQQQPCLEMGRSFLVPEHQKSFYGLFLLWRGIGEFVVRHPQYRTLYGTVSLSKLYSPMSVHCINQLALTPTNKVTAKVPFEHPAHPELSEYFVEQKGLATQSMLSKLVMGIESDNKDIPILMKHYQKMGARFYCIGIDKSFNDTPGLLLSVDLPKAPDKSLNQYLAQGKDSYLQYNQEQC</sequence>
<evidence type="ECO:0000256" key="8">
    <source>
        <dbReference type="ARBA" id="ARBA00039866"/>
    </source>
</evidence>
<proteinExistence type="inferred from homology"/>
<comment type="similarity">
    <text evidence="6">Belongs to the acetyltransferase family. OlsB subfamily.</text>
</comment>
<evidence type="ECO:0000256" key="6">
    <source>
        <dbReference type="ARBA" id="ARBA00038095"/>
    </source>
</evidence>
<protein>
    <recommendedName>
        <fullName evidence="8">L-ornithine N(alpha)-acyltransferase</fullName>
        <ecNumber evidence="7">2.3.2.30</ecNumber>
    </recommendedName>
</protein>
<keyword evidence="5 12" id="KW-0012">Acyltransferase</keyword>
<keyword evidence="3 12" id="KW-0808">Transferase</keyword>
<evidence type="ECO:0000256" key="2">
    <source>
        <dbReference type="ARBA" id="ARBA00022516"/>
    </source>
</evidence>
<dbReference type="Pfam" id="PF19576">
    <property type="entry name" value="Acyltransf_2"/>
    <property type="match status" value="1"/>
</dbReference>
<dbReference type="SMART" id="SM00563">
    <property type="entry name" value="PlsC"/>
    <property type="match status" value="1"/>
</dbReference>
<evidence type="ECO:0000259" key="11">
    <source>
        <dbReference type="SMART" id="SM00563"/>
    </source>
</evidence>
<evidence type="ECO:0000256" key="9">
    <source>
        <dbReference type="ARBA" id="ARBA00045724"/>
    </source>
</evidence>
<keyword evidence="2" id="KW-0444">Lipid biosynthesis</keyword>
<dbReference type="PANTHER" id="PTHR37323:SF1">
    <property type="entry name" value="L-ORNITHINE N(ALPHA)-ACYLTRANSFERASE"/>
    <property type="match status" value="1"/>
</dbReference>
<comment type="caution">
    <text evidence="12">The sequence shown here is derived from an EMBL/GenBank/DDBJ whole genome shotgun (WGS) entry which is preliminary data.</text>
</comment>
<evidence type="ECO:0000256" key="1">
    <source>
        <dbReference type="ARBA" id="ARBA00005189"/>
    </source>
</evidence>
<dbReference type="InterPro" id="IPR016181">
    <property type="entry name" value="Acyl_CoA_acyltransferase"/>
</dbReference>
<keyword evidence="13" id="KW-1185">Reference proteome</keyword>